<dbReference type="SUPFAM" id="SSF48726">
    <property type="entry name" value="Immunoglobulin"/>
    <property type="match status" value="1"/>
</dbReference>
<accession>A0AAW0TQM6</accession>
<dbReference type="Gene3D" id="2.60.40.10">
    <property type="entry name" value="Immunoglobulins"/>
    <property type="match status" value="1"/>
</dbReference>
<dbReference type="InterPro" id="IPR037448">
    <property type="entry name" value="Zig-8"/>
</dbReference>
<evidence type="ECO:0000313" key="3">
    <source>
        <dbReference type="Proteomes" id="UP001487740"/>
    </source>
</evidence>
<feature type="compositionally biased region" description="Basic and acidic residues" evidence="1">
    <location>
        <begin position="248"/>
        <end position="265"/>
    </location>
</feature>
<evidence type="ECO:0000256" key="1">
    <source>
        <dbReference type="SAM" id="MobiDB-lite"/>
    </source>
</evidence>
<dbReference type="InterPro" id="IPR036179">
    <property type="entry name" value="Ig-like_dom_sf"/>
</dbReference>
<dbReference type="GO" id="GO:0050808">
    <property type="term" value="P:synapse organization"/>
    <property type="evidence" value="ECO:0007669"/>
    <property type="project" value="TreeGrafter"/>
</dbReference>
<keyword evidence="3" id="KW-1185">Reference proteome</keyword>
<organism evidence="2 3">
    <name type="scientific">Scylla paramamosain</name>
    <name type="common">Mud crab</name>
    <dbReference type="NCBI Taxonomy" id="85552"/>
    <lineage>
        <taxon>Eukaryota</taxon>
        <taxon>Metazoa</taxon>
        <taxon>Ecdysozoa</taxon>
        <taxon>Arthropoda</taxon>
        <taxon>Crustacea</taxon>
        <taxon>Multicrustacea</taxon>
        <taxon>Malacostraca</taxon>
        <taxon>Eumalacostraca</taxon>
        <taxon>Eucarida</taxon>
        <taxon>Decapoda</taxon>
        <taxon>Pleocyemata</taxon>
        <taxon>Brachyura</taxon>
        <taxon>Eubrachyura</taxon>
        <taxon>Portunoidea</taxon>
        <taxon>Portunidae</taxon>
        <taxon>Portuninae</taxon>
        <taxon>Scylla</taxon>
    </lineage>
</organism>
<dbReference type="Proteomes" id="UP001487740">
    <property type="component" value="Unassembled WGS sequence"/>
</dbReference>
<dbReference type="PANTHER" id="PTHR23279:SF36">
    <property type="entry name" value="DEFECTIVE PROBOSCIS EXTENSION RESPONSE 9, ISOFORM A"/>
    <property type="match status" value="1"/>
</dbReference>
<dbReference type="EMBL" id="JARAKH010000027">
    <property type="protein sequence ID" value="KAK8389810.1"/>
    <property type="molecule type" value="Genomic_DNA"/>
</dbReference>
<reference evidence="2 3" key="1">
    <citation type="submission" date="2023-03" db="EMBL/GenBank/DDBJ databases">
        <title>High-quality genome of Scylla paramamosain provides insights in environmental adaptation.</title>
        <authorList>
            <person name="Zhang L."/>
        </authorList>
    </citation>
    <scope>NUCLEOTIDE SEQUENCE [LARGE SCALE GENOMIC DNA]</scope>
    <source>
        <strain evidence="2">LZ_2023a</strain>
        <tissue evidence="2">Muscle</tissue>
    </source>
</reference>
<dbReference type="GO" id="GO:0032589">
    <property type="term" value="C:neuron projection membrane"/>
    <property type="evidence" value="ECO:0007669"/>
    <property type="project" value="TreeGrafter"/>
</dbReference>
<dbReference type="InterPro" id="IPR013783">
    <property type="entry name" value="Ig-like_fold"/>
</dbReference>
<protein>
    <recommendedName>
        <fullName evidence="4">Ig-like domain-containing protein</fullName>
    </recommendedName>
</protein>
<evidence type="ECO:0000313" key="2">
    <source>
        <dbReference type="EMBL" id="KAK8389810.1"/>
    </source>
</evidence>
<name>A0AAW0TQM6_SCYPA</name>
<evidence type="ECO:0008006" key="4">
    <source>
        <dbReference type="Google" id="ProtNLM"/>
    </source>
</evidence>
<sequence length="449" mass="47431">MRFSGRQQMPRTGEQNAIDLVTEALSLAHRTAAGKLAFPGPAPAAEVADQEQTRQDQETCFLLLSLRSSSMKQHLDPINSVTAVTMSPSTSGIGVSLGTEDFDVGVGGRHGPRDQRGAWLEAAVCCEGVGGEGRWAASRMTVRERGGDFDVNMVPNDSAKPKFFSQRDCQLTHGFHSEPVDAASTAGGGGAGMTGGGLAGECQGHAECRNGSADPQINISAAATQELPSSWHVKTLITQGLVAPSVASKDDPKPIVSRTEQDQRTRSTVAMSLTRLGLPEPPSAGRAKAQVCKTFSGNVAANPLLGIFGTTTPGCSPPPAGRLTSAAAAAARTPPRPWEVRVLLLALLLAASVNGRYDRGGLQHTITWGRGNSHSSAVFGNGPTNVTAVLGHRASLPCQVKNLGPKDVSWIRQRDLHILTVGIFTYTSDDRFKHFQQRGTREGVYKNLA</sequence>
<feature type="region of interest" description="Disordered" evidence="1">
    <location>
        <begin position="245"/>
        <end position="266"/>
    </location>
</feature>
<dbReference type="PANTHER" id="PTHR23279">
    <property type="entry name" value="DEFECTIVE PROBOSCIS EXTENSION RESPONSE DPR -RELATED"/>
    <property type="match status" value="1"/>
</dbReference>
<gene>
    <name evidence="2" type="ORF">O3P69_009066</name>
</gene>
<dbReference type="AlphaFoldDB" id="A0AAW0TQM6"/>
<proteinExistence type="predicted"/>
<comment type="caution">
    <text evidence="2">The sequence shown here is derived from an EMBL/GenBank/DDBJ whole genome shotgun (WGS) entry which is preliminary data.</text>
</comment>